<dbReference type="RefSeq" id="XP_049134090.1">
    <property type="nucleotide sequence ID" value="XM_049278133.1"/>
</dbReference>
<comment type="caution">
    <text evidence="1">The sequence shown here is derived from an EMBL/GenBank/DDBJ whole genome shotgun (WGS) entry which is preliminary data.</text>
</comment>
<gene>
    <name evidence="1" type="ORF">ColSpa_11921</name>
</gene>
<organism evidence="1 2">
    <name type="scientific">Colletotrichum spaethianum</name>
    <dbReference type="NCBI Taxonomy" id="700344"/>
    <lineage>
        <taxon>Eukaryota</taxon>
        <taxon>Fungi</taxon>
        <taxon>Dikarya</taxon>
        <taxon>Ascomycota</taxon>
        <taxon>Pezizomycotina</taxon>
        <taxon>Sordariomycetes</taxon>
        <taxon>Hypocreomycetidae</taxon>
        <taxon>Glomerellales</taxon>
        <taxon>Glomerellaceae</taxon>
        <taxon>Colletotrichum</taxon>
        <taxon>Colletotrichum spaethianum species complex</taxon>
    </lineage>
</organism>
<evidence type="ECO:0000313" key="1">
    <source>
        <dbReference type="EMBL" id="GKT51740.1"/>
    </source>
</evidence>
<name>A0AA37PG85_9PEZI</name>
<evidence type="ECO:0000313" key="2">
    <source>
        <dbReference type="Proteomes" id="UP001055115"/>
    </source>
</evidence>
<dbReference type="AlphaFoldDB" id="A0AA37PG85"/>
<accession>A0AA37PG85</accession>
<proteinExistence type="predicted"/>
<keyword evidence="2" id="KW-1185">Reference proteome</keyword>
<dbReference type="EMBL" id="BQXU01000053">
    <property type="protein sequence ID" value="GKT51740.1"/>
    <property type="molecule type" value="Genomic_DNA"/>
</dbReference>
<protein>
    <submittedName>
        <fullName evidence="1">Uncharacterized protein</fullName>
    </submittedName>
</protein>
<reference evidence="1 2" key="1">
    <citation type="submission" date="2022-03" db="EMBL/GenBank/DDBJ databases">
        <title>Genome data of Colletotrichum spp.</title>
        <authorList>
            <person name="Utami Y.D."/>
            <person name="Hiruma K."/>
        </authorList>
    </citation>
    <scope>NUCLEOTIDE SEQUENCE [LARGE SCALE GENOMIC DNA]</scope>
    <source>
        <strain evidence="1 2">MAFF 239500</strain>
    </source>
</reference>
<sequence length="62" mass="6854">MVQKLGGGVEDTRGFDSVAEACCEDIIIMTETPSELALYEAGKKCRDAHFNNIVWSYEQPVS</sequence>
<dbReference type="GeneID" id="73332723"/>
<dbReference type="Proteomes" id="UP001055115">
    <property type="component" value="Unassembled WGS sequence"/>
</dbReference>